<evidence type="ECO:0000256" key="3">
    <source>
        <dbReference type="PROSITE-ProRule" id="PRU00339"/>
    </source>
</evidence>
<keyword evidence="6" id="KW-1185">Reference proteome</keyword>
<dbReference type="PANTHER" id="PTHR22767:SF2">
    <property type="entry name" value="N(ALPHA)-ACETYLTRANSFERASE 15_16, ISOFORM A"/>
    <property type="match status" value="1"/>
</dbReference>
<dbReference type="EMBL" id="BDQF01000015">
    <property type="protein sequence ID" value="GAW83805.1"/>
    <property type="molecule type" value="Genomic_DNA"/>
</dbReference>
<dbReference type="InterPro" id="IPR019734">
    <property type="entry name" value="TPR_rpt"/>
</dbReference>
<evidence type="ECO:0000256" key="2">
    <source>
        <dbReference type="ARBA" id="ARBA00022803"/>
    </source>
</evidence>
<reference evidence="6" key="1">
    <citation type="submission" date="2017-04" db="EMBL/GenBank/DDBJ databases">
        <title>Plasmodium gonderi genome.</title>
        <authorList>
            <person name="Arisue N."/>
            <person name="Honma H."/>
            <person name="Kawai S."/>
            <person name="Tougan T."/>
            <person name="Tanabe K."/>
            <person name="Horii T."/>
        </authorList>
    </citation>
    <scope>NUCLEOTIDE SEQUENCE [LARGE SCALE GENOMIC DNA]</scope>
    <source>
        <strain evidence="6">ATCC 30045</strain>
    </source>
</reference>
<keyword evidence="2 3" id="KW-0802">TPR repeat</keyword>
<dbReference type="InterPro" id="IPR021183">
    <property type="entry name" value="NatA_aux_su"/>
</dbReference>
<dbReference type="OMA" id="IFPHHNY"/>
<evidence type="ECO:0000256" key="1">
    <source>
        <dbReference type="ARBA" id="ARBA00022737"/>
    </source>
</evidence>
<protein>
    <submittedName>
        <fullName evidence="5">Uncharacterized protein</fullName>
    </submittedName>
</protein>
<evidence type="ECO:0000313" key="5">
    <source>
        <dbReference type="EMBL" id="GAW83805.1"/>
    </source>
</evidence>
<dbReference type="GO" id="GO:0005737">
    <property type="term" value="C:cytoplasm"/>
    <property type="evidence" value="ECO:0007669"/>
    <property type="project" value="TreeGrafter"/>
</dbReference>
<gene>
    <name evidence="5" type="ORF">PGO_146030</name>
</gene>
<dbReference type="AlphaFoldDB" id="A0A1Y1JQM8"/>
<evidence type="ECO:0000256" key="4">
    <source>
        <dbReference type="SAM" id="MobiDB-lite"/>
    </source>
</evidence>
<feature type="region of interest" description="Disordered" evidence="4">
    <location>
        <begin position="289"/>
        <end position="327"/>
    </location>
</feature>
<sequence length="1276" mass="150679">MKKDGADFNKLTPKEMNNFRLMTQLIELKKHKKAFKICEQILKKYPKNGETLAVKGYLLNLMDEKNKEEAFKLIKEGIINNISSGFCWYLYGCLYKIYKNYDEALKCYLKSIKINRYDYKALKEACILLLYLKKYEQFKDLREDMYKDTIRGVRDKAILIFSYHLIEKYEKCFFLINQMEEDLRAKTNSTDPVRGNDLSTSEKHDLLVYMAEILLEGKMYKACMNFLKTHEKELYDKFWYNKMVGLVHLFEDNFVEANLFFKRAFEMNYENLNVLLLILFTERNYKLGGSGSGSSSGNSSGSAIPSGVKVEHDNVEESKKVEPEQGMDSEKKIKTLSSLFYLDYKDEHTMDEKVNIKESVKILLHEFILDIYGSNRNLKLLSKKEKNILNDYVCHNLEMKKYDIYTISEFNNFVNINLVDEAKFKENLHISNVNEFIDSLRESIKKEVNEISNIDVYSYTNIHWSEKLGVDLLYCHKKKFEKCMDKIHFYKIKNLNDEEENYFENYFKDLQKVYKSSNLLKIFPLYFYNEKKFSFHVQILLRSLCFQKCLTVFSYFKPFFTYKNIKIILFLLHKYIENYDKSKDISPIKCGEMIDGNYICAYFETGEQLGQMVEKVGEHRREDTIEKREFLSDQDHKNLTYEKTRNVEITNVHDNDNLECVNDMSLEKKMNSGTNETQQLRNEKLVDRFLEESDEIKSIVGMASHMGRGGKEEEESKKKNENKSNIRISKKNNENKEEKKEIKLDLKNMILTDEEKKEYFMLCIHSFISQLYDYINCANESLALIENSLNRITFKINECVKHELIFIKGLIYKRNGNYLDAYRYLEKCRIANIGDRFINSKTIKTCLKCGLIKDAKKMASIFTNPLDNNFMKNINETQSFWLEYSISMSYFNNHPNIHLGRFLSLGFDSLYDFGDEEQGSDIEGTSRINGIGGISGTSGTSDIGGISGINGRSVTDVENLQKSPNVGKGEHKNDKKINGKQKLNLRKSILVDNDMLGRNEFNDYSRGLHYLHMGHKQFMDIHEDQICFYYYTIRKVLYRSYKHLLHMTSEIFSSRFYRKFGKSLIKTLLYMHDFGLLYKNDLNKNSKKKNKPTATNQEESDIYEHIKNDPIDNAMIYMKTFLSQPNVDLSLYKLKYDIECRSPVPFDRMTEELRKEITTKLNELLGLNHSTYNDELLKDVRKKYMQDFIIFGNEYKKGDLRYYQSALEMYLDCNEKIEENLLERFNIDPQKNKLTRCFKFLRFLYKRQEKCSQLVDLLSHFKICCRKVFPLATAFQ</sequence>
<dbReference type="Gene3D" id="1.25.40.1040">
    <property type="match status" value="2"/>
</dbReference>
<name>A0A1Y1JQM8_PLAGO</name>
<feature type="region of interest" description="Disordered" evidence="4">
    <location>
        <begin position="700"/>
        <end position="734"/>
    </location>
</feature>
<dbReference type="SMART" id="SM00028">
    <property type="entry name" value="TPR"/>
    <property type="match status" value="2"/>
</dbReference>
<dbReference type="OrthoDB" id="10263032at2759"/>
<keyword evidence="1" id="KW-0677">Repeat</keyword>
<dbReference type="Proteomes" id="UP000195521">
    <property type="component" value="Unassembled WGS sequence"/>
</dbReference>
<dbReference type="SUPFAM" id="SSF48452">
    <property type="entry name" value="TPR-like"/>
    <property type="match status" value="1"/>
</dbReference>
<dbReference type="InterPro" id="IPR011990">
    <property type="entry name" value="TPR-like_helical_dom_sf"/>
</dbReference>
<organism evidence="5 6">
    <name type="scientific">Plasmodium gonderi</name>
    <dbReference type="NCBI Taxonomy" id="77519"/>
    <lineage>
        <taxon>Eukaryota</taxon>
        <taxon>Sar</taxon>
        <taxon>Alveolata</taxon>
        <taxon>Apicomplexa</taxon>
        <taxon>Aconoidasida</taxon>
        <taxon>Haemosporida</taxon>
        <taxon>Plasmodiidae</taxon>
        <taxon>Plasmodium</taxon>
        <taxon>Plasmodium (Plasmodium)</taxon>
    </lineage>
</organism>
<dbReference type="RefSeq" id="XP_028546394.1">
    <property type="nucleotide sequence ID" value="XM_028690593.1"/>
</dbReference>
<feature type="repeat" description="TPR" evidence="3">
    <location>
        <begin position="85"/>
        <end position="118"/>
    </location>
</feature>
<dbReference type="PROSITE" id="PS50005">
    <property type="entry name" value="TPR"/>
    <property type="match status" value="1"/>
</dbReference>
<feature type="compositionally biased region" description="Basic and acidic residues" evidence="4">
    <location>
        <begin position="309"/>
        <end position="327"/>
    </location>
</feature>
<dbReference type="PANTHER" id="PTHR22767">
    <property type="entry name" value="N-TERMINAL ACETYLTRANSFERASE-RELATED"/>
    <property type="match status" value="1"/>
</dbReference>
<dbReference type="Pfam" id="PF12569">
    <property type="entry name" value="NatA_aux_su"/>
    <property type="match status" value="2"/>
</dbReference>
<accession>A0A1Y1JQM8</accession>
<proteinExistence type="predicted"/>
<feature type="compositionally biased region" description="Basic and acidic residues" evidence="4">
    <location>
        <begin position="709"/>
        <end position="724"/>
    </location>
</feature>
<dbReference type="GeneID" id="39750551"/>
<comment type="caution">
    <text evidence="5">The sequence shown here is derived from an EMBL/GenBank/DDBJ whole genome shotgun (WGS) entry which is preliminary data.</text>
</comment>
<dbReference type="Gene3D" id="1.25.40.1010">
    <property type="match status" value="1"/>
</dbReference>
<evidence type="ECO:0000313" key="6">
    <source>
        <dbReference type="Proteomes" id="UP000195521"/>
    </source>
</evidence>